<evidence type="ECO:0000313" key="4">
    <source>
        <dbReference type="Proteomes" id="UP000009168"/>
    </source>
</evidence>
<dbReference type="Proteomes" id="UP000009168">
    <property type="component" value="Unassembled WGS sequence"/>
</dbReference>
<feature type="region of interest" description="Disordered" evidence="1">
    <location>
        <begin position="1495"/>
        <end position="1526"/>
    </location>
</feature>
<dbReference type="InParanoid" id="I7LUS0"/>
<dbReference type="Gene3D" id="2.130.10.10">
    <property type="entry name" value="YVTN repeat-like/Quinoprotein amine dehydrogenase"/>
    <property type="match status" value="1"/>
</dbReference>
<sequence length="1623" mass="187817">MQVTFQQFIFSSVPQSKLLFSNADQIQSIITTNDIAYLSIQQQGIWVYNYLNQTLVAKLQAQQFQDVTIFCVSQNNSIIYSILDQSIQSFNFQLQIPNNNNNSQSIILQTNLKSSLTIRAPIQKILLDFSEKNLFIYGGTQIALYSSLTLSQISVFDLNQNIQQMRLSLDGNYLFLLSTYQGQQLIRIFQINENQAFNEVGQTIQYPTVSDFEISHNRMWIYGIDQVNCAILIASVQPVYSNAQGIAVISTWQSIWPYSTKSSIITIKFTKDDNYFMIGLKSQGILVFDASNKLNPQLYYQITFSELPKFFELNGYLQNYFVISDSQALLFYNQIQINLNQKTPNLFNQHLQELIPISQANRCLSVNSGANLIVSQSTLGFSLLQFYDLKQPYNVKANAQLNLQNVNYQDVVFDINTQSLYGPSTPTSNNLMDYFKLSYGDSLNSPQITLLQSFSAGNNNFQQQQEFSNIYRSKDGNLILQTYGGNGFLLYDSSKYPQLNLIKMNTLFNYTVHQADITKDNKWVICTQRQIGSYGIVSISDLKNINLQNLFKTSGVEGVVTSSLGNYVYLYDGSKGISILDTSFFPQIKVISNVKIHGWVSYVNLFKDENFILASTYSTNLVTLIDIKDKQNPFIVANIQRGQENGNSSCLSYDENYIYILNGNGIKYLPLSTNNQIHFQLNSYNKASKQFQEIDNSSFLQIGQLYSIRFTVLYPNQGNVITQVLYYSNFEKTALPSWISFDSSTNMVLINAQREGLGTFQYSPPISKQNILLLTVQKQVQQTDFIFDSTLNGIQTSQDQSNQIFQQLQQMGTIRKDNYLISSFYETQLLNLNLQINGFSTTQQQMINNLVYMRLQQTLEIVPISFQIQQSLRLNFQNPSQIINTYSNQATLTLSVEKSAGQFVQKQYKNVIFFFNDTLSSLSLEGSIQNLNKILFEKIIFYAYQELSQISLKIIVQDNINYQLNQTILLSDPNSQFIQQKIAVKLNNPLQQQINNYLPQGVIYLLSSLSIQFNQNSFSVSEPYYIKYALFVQQNKNQMNTINSQYNQFLDSSYLQTQQNLGFVPLADDDWIQFDSINLKLNGYAYISLYLQVRTYKLVAFDGYSYAEDTFQLKVQGLPVSLILIFVIILLIILTILIGIFSCRSYVYNIFYQKKVGSAYEEKVIINRFFVKKIAIIGDELIKAQKLLDSIITVMRNNKDQVFFLSQKHQNISESVQDDISIKKTIKEKNTFFRNQLCNNELPVQRESLDDILEQNDKKKQLLIKNFILNVQNKLEIEKANRRHIQVDDNKFVSSFQMKQGYTISNKIELWIIKKKILAYFTDTLFKNISIDKIWAFLQKHKVCYIYNDQTIAPHQYGLYLQDPTNVFYYCFLSCMSEFLLKMDDFSFLVYNLLIELIKLNPKKDKREWYDRYVKVTTLYPSITEISSAPFPEVEFNEKLIKSDLDQIFNEEIAEFKNQKLLEIKYQLLQYINLNLIKQIGSLIDFRLDSNSSTQKIPQSAQQSNSRPRIYSNFSPSSLSQNQNNSPVTSIKKLSFNIEENTIYNYQNQRTKSAFQRLQSQQQTNTITQNINDRQVERKKINLQRVELHSSFEENFTCDTNDDYKPIIVYETQFKKIKNKEQN</sequence>
<dbReference type="InterPro" id="IPR036322">
    <property type="entry name" value="WD40_repeat_dom_sf"/>
</dbReference>
<accession>I7LUS0</accession>
<dbReference type="SUPFAM" id="SSF50978">
    <property type="entry name" value="WD40 repeat-like"/>
    <property type="match status" value="1"/>
</dbReference>
<keyword evidence="2 3" id="KW-0812">Transmembrane</keyword>
<proteinExistence type="predicted"/>
<reference evidence="4" key="1">
    <citation type="journal article" date="2006" name="PLoS Biol.">
        <title>Macronuclear genome sequence of the ciliate Tetrahymena thermophila, a model eukaryote.</title>
        <authorList>
            <person name="Eisen J.A."/>
            <person name="Coyne R.S."/>
            <person name="Wu M."/>
            <person name="Wu D."/>
            <person name="Thiagarajan M."/>
            <person name="Wortman J.R."/>
            <person name="Badger J.H."/>
            <person name="Ren Q."/>
            <person name="Amedeo P."/>
            <person name="Jones K.M."/>
            <person name="Tallon L.J."/>
            <person name="Delcher A.L."/>
            <person name="Salzberg S.L."/>
            <person name="Silva J.C."/>
            <person name="Haas B.J."/>
            <person name="Majoros W.H."/>
            <person name="Farzad M."/>
            <person name="Carlton J.M."/>
            <person name="Smith R.K. Jr."/>
            <person name="Garg J."/>
            <person name="Pearlman R.E."/>
            <person name="Karrer K.M."/>
            <person name="Sun L."/>
            <person name="Manning G."/>
            <person name="Elde N.C."/>
            <person name="Turkewitz A.P."/>
            <person name="Asai D.J."/>
            <person name="Wilkes D.E."/>
            <person name="Wang Y."/>
            <person name="Cai H."/>
            <person name="Collins K."/>
            <person name="Stewart B.A."/>
            <person name="Lee S.R."/>
            <person name="Wilamowska K."/>
            <person name="Weinberg Z."/>
            <person name="Ruzzo W.L."/>
            <person name="Wloga D."/>
            <person name="Gaertig J."/>
            <person name="Frankel J."/>
            <person name="Tsao C.-C."/>
            <person name="Gorovsky M.A."/>
            <person name="Keeling P.J."/>
            <person name="Waller R.F."/>
            <person name="Patron N.J."/>
            <person name="Cherry J.M."/>
            <person name="Stover N.A."/>
            <person name="Krieger C.J."/>
            <person name="del Toro C."/>
            <person name="Ryder H.F."/>
            <person name="Williamson S.C."/>
            <person name="Barbeau R.A."/>
            <person name="Hamilton E.P."/>
            <person name="Orias E."/>
        </authorList>
    </citation>
    <scope>NUCLEOTIDE SEQUENCE [LARGE SCALE GENOMIC DNA]</scope>
    <source>
        <strain evidence="4">SB210</strain>
    </source>
</reference>
<feature type="transmembrane region" description="Helical" evidence="2">
    <location>
        <begin position="1122"/>
        <end position="1147"/>
    </location>
</feature>
<protein>
    <submittedName>
        <fullName evidence="3">Transmembrane protein, putative</fullName>
    </submittedName>
</protein>
<organism evidence="3 4">
    <name type="scientific">Tetrahymena thermophila (strain SB210)</name>
    <dbReference type="NCBI Taxonomy" id="312017"/>
    <lineage>
        <taxon>Eukaryota</taxon>
        <taxon>Sar</taxon>
        <taxon>Alveolata</taxon>
        <taxon>Ciliophora</taxon>
        <taxon>Intramacronucleata</taxon>
        <taxon>Oligohymenophorea</taxon>
        <taxon>Hymenostomatida</taxon>
        <taxon>Tetrahymenina</taxon>
        <taxon>Tetrahymenidae</taxon>
        <taxon>Tetrahymena</taxon>
    </lineage>
</organism>
<dbReference type="OrthoDB" id="327717at2759"/>
<evidence type="ECO:0000256" key="2">
    <source>
        <dbReference type="SAM" id="Phobius"/>
    </source>
</evidence>
<keyword evidence="4" id="KW-1185">Reference proteome</keyword>
<dbReference type="InterPro" id="IPR011048">
    <property type="entry name" value="Haem_d1_sf"/>
</dbReference>
<keyword evidence="2" id="KW-1133">Transmembrane helix</keyword>
<evidence type="ECO:0000313" key="3">
    <source>
        <dbReference type="EMBL" id="EAR95780.2"/>
    </source>
</evidence>
<dbReference type="EMBL" id="GG662703">
    <property type="protein sequence ID" value="EAR95780.2"/>
    <property type="molecule type" value="Genomic_DNA"/>
</dbReference>
<gene>
    <name evidence="3" type="ORF">TTHERM_00275860</name>
</gene>
<keyword evidence="2" id="KW-0472">Membrane</keyword>
<dbReference type="SUPFAM" id="SSF51004">
    <property type="entry name" value="C-terminal (heme d1) domain of cytochrome cd1-nitrite reductase"/>
    <property type="match status" value="1"/>
</dbReference>
<name>I7LUS0_TETTS</name>
<dbReference type="RefSeq" id="XP_001016025.2">
    <property type="nucleotide sequence ID" value="XM_001016025.2"/>
</dbReference>
<feature type="compositionally biased region" description="Low complexity" evidence="1">
    <location>
        <begin position="1512"/>
        <end position="1526"/>
    </location>
</feature>
<dbReference type="KEGG" id="tet:TTHERM_00275860"/>
<dbReference type="InterPro" id="IPR015943">
    <property type="entry name" value="WD40/YVTN_repeat-like_dom_sf"/>
</dbReference>
<evidence type="ECO:0000256" key="1">
    <source>
        <dbReference type="SAM" id="MobiDB-lite"/>
    </source>
</evidence>
<dbReference type="GeneID" id="7822684"/>
<feature type="compositionally biased region" description="Polar residues" evidence="1">
    <location>
        <begin position="1495"/>
        <end position="1507"/>
    </location>
</feature>